<name>A0A0K2CMG0_9CAUD</name>
<dbReference type="OrthoDB" id="7422at10239"/>
<organism evidence="3 4">
    <name type="scientific">Mycobacterium phage Chadwick</name>
    <dbReference type="NCBI Taxonomy" id="1698366"/>
    <lineage>
        <taxon>Viruses</taxon>
        <taxon>Duplodnaviria</taxon>
        <taxon>Heunggongvirae</taxon>
        <taxon>Uroviricota</taxon>
        <taxon>Caudoviricetes</taxon>
        <taxon>Benedictvirus</taxon>
        <taxon>Benedictvirus chadwick</taxon>
    </lineage>
</organism>
<feature type="domain" description="Minor tail protein gp31 C-terminal" evidence="2">
    <location>
        <begin position="324"/>
        <end position="348"/>
    </location>
</feature>
<evidence type="ECO:0000313" key="4">
    <source>
        <dbReference type="Proteomes" id="UP000203217"/>
    </source>
</evidence>
<dbReference type="EMBL" id="KT246486">
    <property type="protein sequence ID" value="ALA06732.1"/>
    <property type="molecule type" value="Genomic_DNA"/>
</dbReference>
<accession>A0A0K2CMG0</accession>
<dbReference type="Proteomes" id="UP000203217">
    <property type="component" value="Segment"/>
</dbReference>
<feature type="region of interest" description="Disordered" evidence="1">
    <location>
        <begin position="1"/>
        <end position="75"/>
    </location>
</feature>
<dbReference type="InterPro" id="IPR056923">
    <property type="entry name" value="Minor_tail_gp31_C"/>
</dbReference>
<reference evidence="3 4" key="1">
    <citation type="submission" date="2015-07" db="EMBL/GenBank/DDBJ databases">
        <authorList>
            <person name="Black M."/>
            <person name="Gluste F."/>
            <person name="Kahn E."/>
            <person name="Kasera S."/>
            <person name="Browstead H."/>
            <person name="Browstone C.N."/>
            <person name="Yu S."/>
            <person name="Shaffer C.D."/>
            <person name="Hafer-Weston K.A."/>
            <person name="Elgin S.C.R."/>
            <person name="Miller E.S."/>
            <person name="Bradley K.W."/>
            <person name="Asai D.J."/>
            <person name="Bowman C.A."/>
            <person name="Russell D.A."/>
            <person name="Pope W.H."/>
            <person name="Jacobs-Sera D."/>
            <person name="Hendrix R.W."/>
            <person name="Hatfull G.F."/>
        </authorList>
    </citation>
    <scope>NUCLEOTIDE SEQUENCE [LARGE SCALE GENOMIC DNA]</scope>
</reference>
<feature type="compositionally biased region" description="Basic and acidic residues" evidence="1">
    <location>
        <begin position="107"/>
        <end position="118"/>
    </location>
</feature>
<sequence>MRLKGYPTDGRPALSYLGSPTGSIVGSDRRPVDRIVSVPGKPGPPGRPGDPGPKGDGLQVDGTVEDSASLPPAANHPLEMWTTTIDSEFWLSDGSVWYLLNLRGPKGDKGDTGDKGPKGDQGPQGIQGVEGPPGTTSWDGLTNVPSTFPPSPHSHIIGDIAGLQEQLDQKKDADGVWGIVAHYCETENDFQGQIDSKLDQAQVDARVAAVVDGAPGALDTLNELAAALGNDPNFAATVADQIGTKADKTTSINAGTGLNGGGDLSASRTLSVAFGTTAGTACQGNDARLSNARPPTAHTHSISDVTDLQSSLDAKVGTDGSVLRVLRMTQAQYDALVNRPATTFYVIVG</sequence>
<proteinExistence type="predicted"/>
<dbReference type="Pfam" id="PF24243">
    <property type="entry name" value="Phage_tail_C"/>
    <property type="match status" value="1"/>
</dbReference>
<evidence type="ECO:0000256" key="1">
    <source>
        <dbReference type="SAM" id="MobiDB-lite"/>
    </source>
</evidence>
<feature type="region of interest" description="Disordered" evidence="1">
    <location>
        <begin position="107"/>
        <end position="151"/>
    </location>
</feature>
<keyword evidence="4" id="KW-1185">Reference proteome</keyword>
<dbReference type="KEGG" id="vg:26634192"/>
<dbReference type="RefSeq" id="YP_009207669.1">
    <property type="nucleotide sequence ID" value="NC_028897.1"/>
</dbReference>
<gene>
    <name evidence="3" type="ORF">SEA_CHADWICK_4</name>
</gene>
<evidence type="ECO:0000259" key="2">
    <source>
        <dbReference type="Pfam" id="PF24243"/>
    </source>
</evidence>
<dbReference type="GeneID" id="26634192"/>
<dbReference type="Pfam" id="PF12789">
    <property type="entry name" value="PTR"/>
    <property type="match status" value="2"/>
</dbReference>
<feature type="compositionally biased region" description="Pro residues" evidence="1">
    <location>
        <begin position="41"/>
        <end position="51"/>
    </location>
</feature>
<protein>
    <recommendedName>
        <fullName evidence="2">Minor tail protein gp31 C-terminal domain-containing protein</fullName>
    </recommendedName>
</protein>
<evidence type="ECO:0000313" key="3">
    <source>
        <dbReference type="EMBL" id="ALA06732.1"/>
    </source>
</evidence>
<feature type="compositionally biased region" description="Polar residues" evidence="1">
    <location>
        <begin position="134"/>
        <end position="146"/>
    </location>
</feature>